<accession>A0A8T2PWL6</accession>
<dbReference type="EMBL" id="JAFBMS010000001">
    <property type="protein sequence ID" value="KAG9355684.1"/>
    <property type="molecule type" value="Genomic_DNA"/>
</dbReference>
<evidence type="ECO:0000256" key="1">
    <source>
        <dbReference type="SAM" id="MobiDB-lite"/>
    </source>
</evidence>
<reference evidence="2" key="1">
    <citation type="thesis" date="2021" institute="BYU ScholarsArchive" country="Provo, UT, USA">
        <title>Applications of and Algorithms for Genome Assembly and Genomic Analyses with an Emphasis on Marine Teleosts.</title>
        <authorList>
            <person name="Pickett B.D."/>
        </authorList>
    </citation>
    <scope>NUCLEOTIDE SEQUENCE</scope>
    <source>
        <strain evidence="2">HI-2016</strain>
    </source>
</reference>
<feature type="region of interest" description="Disordered" evidence="1">
    <location>
        <begin position="242"/>
        <end position="299"/>
    </location>
</feature>
<dbReference type="AlphaFoldDB" id="A0A8T2PWL6"/>
<name>A0A8T2PWL6_9TELE</name>
<gene>
    <name evidence="2" type="ORF">JZ751_000522</name>
</gene>
<dbReference type="Proteomes" id="UP000824540">
    <property type="component" value="Unassembled WGS sequence"/>
</dbReference>
<comment type="caution">
    <text evidence="2">The sequence shown here is derived from an EMBL/GenBank/DDBJ whole genome shotgun (WGS) entry which is preliminary data.</text>
</comment>
<evidence type="ECO:0000313" key="3">
    <source>
        <dbReference type="Proteomes" id="UP000824540"/>
    </source>
</evidence>
<keyword evidence="3" id="KW-1185">Reference proteome</keyword>
<protein>
    <submittedName>
        <fullName evidence="2">Uncharacterized protein</fullName>
    </submittedName>
</protein>
<feature type="compositionally biased region" description="Basic and acidic residues" evidence="1">
    <location>
        <begin position="242"/>
        <end position="254"/>
    </location>
</feature>
<feature type="compositionally biased region" description="Basic and acidic residues" evidence="1">
    <location>
        <begin position="272"/>
        <end position="284"/>
    </location>
</feature>
<feature type="compositionally biased region" description="Polar residues" evidence="1">
    <location>
        <begin position="261"/>
        <end position="271"/>
    </location>
</feature>
<proteinExistence type="predicted"/>
<organism evidence="2 3">
    <name type="scientific">Albula glossodonta</name>
    <name type="common">roundjaw bonefish</name>
    <dbReference type="NCBI Taxonomy" id="121402"/>
    <lineage>
        <taxon>Eukaryota</taxon>
        <taxon>Metazoa</taxon>
        <taxon>Chordata</taxon>
        <taxon>Craniata</taxon>
        <taxon>Vertebrata</taxon>
        <taxon>Euteleostomi</taxon>
        <taxon>Actinopterygii</taxon>
        <taxon>Neopterygii</taxon>
        <taxon>Teleostei</taxon>
        <taxon>Albuliformes</taxon>
        <taxon>Albulidae</taxon>
        <taxon>Albula</taxon>
    </lineage>
</organism>
<evidence type="ECO:0000313" key="2">
    <source>
        <dbReference type="EMBL" id="KAG9355684.1"/>
    </source>
</evidence>
<sequence>MVLNSTHRHSSVSSWFPLTPSYKWWGGRGELVVQRTMQPDTDRLENSGSPCAHTPGAGLLWVIHLISERAWLKGLQKREREREGERENELNSLESDVHQLHGSLSRVGLCLLPFQLQDAFLALKSPSGVWSKGVLLCRETETPLKSTVVVQEKELTENSLRVGRGAASGRPGRLLNPDSLPVRPPTRAGLAQRCCTCWGLGLYVLRPLHGSVVTLCSVFNESRPQIPCSWIRDWVEGIDREREGGREEERRVGGKEGLPTRSESLAESTHTLTEREGQRAREGEAAPVSISVPKTHSVL</sequence>